<dbReference type="GO" id="GO:0006493">
    <property type="term" value="P:protein O-linked glycosylation"/>
    <property type="evidence" value="ECO:0007669"/>
    <property type="project" value="TreeGrafter"/>
</dbReference>
<dbReference type="GO" id="GO:0005794">
    <property type="term" value="C:Golgi apparatus"/>
    <property type="evidence" value="ECO:0007669"/>
    <property type="project" value="TreeGrafter"/>
</dbReference>
<keyword evidence="4" id="KW-1185">Reference proteome</keyword>
<dbReference type="PANTHER" id="PTHR11675:SF101">
    <property type="entry name" value="POLYPEPTIDE N-ACETYLGALACTOSAMINYLTRANSFERASE 5"/>
    <property type="match status" value="1"/>
</dbReference>
<evidence type="ECO:0000256" key="1">
    <source>
        <dbReference type="ARBA" id="ARBA00023157"/>
    </source>
</evidence>
<reference evidence="3" key="3">
    <citation type="submission" date="2025-09" db="UniProtKB">
        <authorList>
            <consortium name="Ensembl"/>
        </authorList>
    </citation>
    <scope>IDENTIFICATION</scope>
</reference>
<dbReference type="HOGENOM" id="CLU_1222062_0_0_1"/>
<feature type="domain" description="Glycosyltransferase 2-like" evidence="2">
    <location>
        <begin position="121"/>
        <end position="225"/>
    </location>
</feature>
<dbReference type="InterPro" id="IPR029044">
    <property type="entry name" value="Nucleotide-diphossugar_trans"/>
</dbReference>
<dbReference type="STRING" id="51511.ENSCSAVP00000009324"/>
<dbReference type="Ensembl" id="ENSCSAVT00000009441.1">
    <property type="protein sequence ID" value="ENSCSAVP00000009324.1"/>
    <property type="gene ID" value="ENSCSAVG00000005491.1"/>
</dbReference>
<dbReference type="Proteomes" id="UP000007875">
    <property type="component" value="Unassembled WGS sequence"/>
</dbReference>
<protein>
    <recommendedName>
        <fullName evidence="2">Glycosyltransferase 2-like domain-containing protein</fullName>
    </recommendedName>
</protein>
<reference evidence="3" key="2">
    <citation type="submission" date="2025-08" db="UniProtKB">
        <authorList>
            <consortium name="Ensembl"/>
        </authorList>
    </citation>
    <scope>IDENTIFICATION</scope>
</reference>
<dbReference type="AlphaFoldDB" id="H2YVG4"/>
<dbReference type="PANTHER" id="PTHR11675">
    <property type="entry name" value="N-ACETYLGALACTOSAMINYLTRANSFERASE"/>
    <property type="match status" value="1"/>
</dbReference>
<proteinExistence type="predicted"/>
<evidence type="ECO:0000313" key="3">
    <source>
        <dbReference type="Ensembl" id="ENSCSAVP00000009324.1"/>
    </source>
</evidence>
<dbReference type="GO" id="GO:0004653">
    <property type="term" value="F:polypeptide N-acetylgalactosaminyltransferase activity"/>
    <property type="evidence" value="ECO:0007669"/>
    <property type="project" value="TreeGrafter"/>
</dbReference>
<dbReference type="InterPro" id="IPR001173">
    <property type="entry name" value="Glyco_trans_2-like"/>
</dbReference>
<dbReference type="Gene3D" id="3.90.550.10">
    <property type="entry name" value="Spore Coat Polysaccharide Biosynthesis Protein SpsA, Chain A"/>
    <property type="match status" value="1"/>
</dbReference>
<keyword evidence="1" id="KW-1015">Disulfide bond</keyword>
<dbReference type="eggNOG" id="KOG3736">
    <property type="taxonomic scope" value="Eukaryota"/>
</dbReference>
<dbReference type="SUPFAM" id="SSF53448">
    <property type="entry name" value="Nucleotide-diphospho-sugar transferases"/>
    <property type="match status" value="1"/>
</dbReference>
<dbReference type="OMA" id="WCKDEAH"/>
<dbReference type="InParanoid" id="H2YVG4"/>
<evidence type="ECO:0000259" key="2">
    <source>
        <dbReference type="Pfam" id="PF00535"/>
    </source>
</evidence>
<sequence>MQSKLYPLQENYEADYELVERNQLTTDSISVNSPTKIDLSAPALSRPADRPLNGIGERGDPVVLGNLTKDEKRRKQELWDIYGINHFLSDKISLHRALREFRHPLCVDRSPFNYKKLPNTSVIIVFYNEGWSTLLRTIYSVLHNTPDILLEEIILIDDGSTIDNLGKELHDYIANLPKIKLIRTGRREGLMRARLLGLAQAVGEVVAFVDCHCECTHGWLEPLLEGI</sequence>
<name>H2YVG4_CIOSA</name>
<dbReference type="GeneTree" id="ENSGT00940000167356"/>
<reference evidence="4" key="1">
    <citation type="submission" date="2003-08" db="EMBL/GenBank/DDBJ databases">
        <authorList>
            <person name="Birren B."/>
            <person name="Nusbaum C."/>
            <person name="Abebe A."/>
            <person name="Abouelleil A."/>
            <person name="Adekoya E."/>
            <person name="Ait-zahra M."/>
            <person name="Allen N."/>
            <person name="Allen T."/>
            <person name="An P."/>
            <person name="Anderson M."/>
            <person name="Anderson S."/>
            <person name="Arachchi H."/>
            <person name="Armbruster J."/>
            <person name="Bachantsang P."/>
            <person name="Baldwin J."/>
            <person name="Barry A."/>
            <person name="Bayul T."/>
            <person name="Blitshsteyn B."/>
            <person name="Bloom T."/>
            <person name="Blye J."/>
            <person name="Boguslavskiy L."/>
            <person name="Borowsky M."/>
            <person name="Boukhgalter B."/>
            <person name="Brunache A."/>
            <person name="Butler J."/>
            <person name="Calixte N."/>
            <person name="Calvo S."/>
            <person name="Camarata J."/>
            <person name="Campo K."/>
            <person name="Chang J."/>
            <person name="Cheshatsang Y."/>
            <person name="Citroen M."/>
            <person name="Collymore A."/>
            <person name="Considine T."/>
            <person name="Cook A."/>
            <person name="Cooke P."/>
            <person name="Corum B."/>
            <person name="Cuomo C."/>
            <person name="David R."/>
            <person name="Dawoe T."/>
            <person name="Degray S."/>
            <person name="Dodge S."/>
            <person name="Dooley K."/>
            <person name="Dorje P."/>
            <person name="Dorjee K."/>
            <person name="Dorris L."/>
            <person name="Duffey N."/>
            <person name="Dupes A."/>
            <person name="Elkins T."/>
            <person name="Engels R."/>
            <person name="Erickson J."/>
            <person name="Farina A."/>
            <person name="Faro S."/>
            <person name="Ferreira P."/>
            <person name="Fischer H."/>
            <person name="Fitzgerald M."/>
            <person name="Foley K."/>
            <person name="Gage D."/>
            <person name="Galagan J."/>
            <person name="Gearin G."/>
            <person name="Gnerre S."/>
            <person name="Gnirke A."/>
            <person name="Goyette A."/>
            <person name="Graham J."/>
            <person name="Grandbois E."/>
            <person name="Gyaltsen K."/>
            <person name="Hafez N."/>
            <person name="Hagopian D."/>
            <person name="Hagos B."/>
            <person name="Hall J."/>
            <person name="Hatcher B."/>
            <person name="Heller A."/>
            <person name="Higgins H."/>
            <person name="Honan T."/>
            <person name="Horn A."/>
            <person name="Houde N."/>
            <person name="Hughes L."/>
            <person name="Hulme W."/>
            <person name="Husby E."/>
            <person name="Iliev I."/>
            <person name="Jaffe D."/>
            <person name="Jones C."/>
            <person name="Kamal M."/>
            <person name="Kamat A."/>
            <person name="Kamvysselis M."/>
            <person name="Karlsson E."/>
            <person name="Kells C."/>
            <person name="Kieu A."/>
            <person name="Kisner P."/>
            <person name="Kodira C."/>
            <person name="Kulbokas E."/>
            <person name="Labutti K."/>
            <person name="Lama D."/>
            <person name="Landers T."/>
            <person name="Leger J."/>
            <person name="Levine S."/>
            <person name="Lewis D."/>
            <person name="Lewis T."/>
            <person name="Lindblad-toh K."/>
            <person name="Liu X."/>
            <person name="Lokyitsang T."/>
            <person name="Lokyitsang Y."/>
            <person name="Lucien O."/>
            <person name="Lui A."/>
            <person name="Ma L.J."/>
            <person name="Mabbitt R."/>
            <person name="Macdonald J."/>
            <person name="Maclean C."/>
            <person name="Major J."/>
            <person name="Manning J."/>
            <person name="Marabella R."/>
            <person name="Maru K."/>
            <person name="Matthews C."/>
            <person name="Mauceli E."/>
            <person name="Mccarthy M."/>
            <person name="Mcdonough S."/>
            <person name="Mcghee T."/>
            <person name="Meldrim J."/>
            <person name="Meneus L."/>
            <person name="Mesirov J."/>
            <person name="Mihalev A."/>
            <person name="Mihova T."/>
            <person name="Mikkelsen T."/>
            <person name="Mlenga V."/>
            <person name="Moru K."/>
            <person name="Mozes J."/>
            <person name="Mulrain L."/>
            <person name="Munson G."/>
            <person name="Naylor J."/>
            <person name="Newes C."/>
            <person name="Nguyen C."/>
            <person name="Nguyen N."/>
            <person name="Nguyen T."/>
            <person name="Nicol R."/>
            <person name="Nielsen C."/>
            <person name="Nizzari M."/>
            <person name="Norbu C."/>
            <person name="Norbu N."/>
            <person name="O'donnell P."/>
            <person name="Okoawo O."/>
            <person name="O'leary S."/>
            <person name="Omotosho B."/>
            <person name="O'neill K."/>
            <person name="Osman S."/>
            <person name="Parker S."/>
            <person name="Perrin D."/>
            <person name="Phunkhang P."/>
            <person name="Piqani B."/>
            <person name="Purcell S."/>
            <person name="Rachupka T."/>
            <person name="Ramasamy U."/>
            <person name="Rameau R."/>
            <person name="Ray V."/>
            <person name="Raymond C."/>
            <person name="Retta R."/>
            <person name="Richardson S."/>
            <person name="Rise C."/>
            <person name="Rodriguez J."/>
            <person name="Rogers J."/>
            <person name="Rogov P."/>
            <person name="Rutman M."/>
            <person name="Schupbach R."/>
            <person name="Seaman C."/>
            <person name="Settipalli S."/>
            <person name="Sharpe T."/>
            <person name="Sheridan J."/>
            <person name="Sherpa N."/>
            <person name="Shi J."/>
            <person name="Smirnov S."/>
            <person name="Smith C."/>
            <person name="Sougnez C."/>
            <person name="Spencer B."/>
            <person name="Stalker J."/>
            <person name="Stange-thomann N."/>
            <person name="Stavropoulos S."/>
            <person name="Stetson K."/>
            <person name="Stone C."/>
            <person name="Stone S."/>
            <person name="Stubbs M."/>
            <person name="Talamas J."/>
            <person name="Tchuinga P."/>
            <person name="Tenzing P."/>
            <person name="Tesfaye S."/>
            <person name="Theodore J."/>
            <person name="Thoulutsang Y."/>
            <person name="Topham K."/>
            <person name="Towey S."/>
            <person name="Tsamla T."/>
            <person name="Tsomo N."/>
            <person name="Vallee D."/>
            <person name="Vassiliev H."/>
            <person name="Venkataraman V."/>
            <person name="Vinson J."/>
            <person name="Vo A."/>
            <person name="Wade C."/>
            <person name="Wang S."/>
            <person name="Wangchuk T."/>
            <person name="Wangdi T."/>
            <person name="Whittaker C."/>
            <person name="Wilkinson J."/>
            <person name="Wu Y."/>
            <person name="Wyman D."/>
            <person name="Yadav S."/>
            <person name="Yang S."/>
            <person name="Yang X."/>
            <person name="Yeager S."/>
            <person name="Yee E."/>
            <person name="Young G."/>
            <person name="Zainoun J."/>
            <person name="Zembeck L."/>
            <person name="Zimmer A."/>
            <person name="Zody M."/>
            <person name="Lander E."/>
        </authorList>
    </citation>
    <scope>NUCLEOTIDE SEQUENCE [LARGE SCALE GENOMIC DNA]</scope>
</reference>
<organism evidence="3 4">
    <name type="scientific">Ciona savignyi</name>
    <name type="common">Pacific transparent sea squirt</name>
    <dbReference type="NCBI Taxonomy" id="51511"/>
    <lineage>
        <taxon>Eukaryota</taxon>
        <taxon>Metazoa</taxon>
        <taxon>Chordata</taxon>
        <taxon>Tunicata</taxon>
        <taxon>Ascidiacea</taxon>
        <taxon>Phlebobranchia</taxon>
        <taxon>Cionidae</taxon>
        <taxon>Ciona</taxon>
    </lineage>
</organism>
<accession>H2YVG4</accession>
<evidence type="ECO:0000313" key="4">
    <source>
        <dbReference type="Proteomes" id="UP000007875"/>
    </source>
</evidence>
<dbReference type="Pfam" id="PF00535">
    <property type="entry name" value="Glycos_transf_2"/>
    <property type="match status" value="1"/>
</dbReference>